<dbReference type="Proteomes" id="UP001153076">
    <property type="component" value="Unassembled WGS sequence"/>
</dbReference>
<feature type="compositionally biased region" description="Acidic residues" evidence="1">
    <location>
        <begin position="127"/>
        <end position="144"/>
    </location>
</feature>
<dbReference type="AlphaFoldDB" id="A0A9Q1GRY2"/>
<feature type="region of interest" description="Disordered" evidence="1">
    <location>
        <begin position="127"/>
        <end position="156"/>
    </location>
</feature>
<comment type="caution">
    <text evidence="2">The sequence shown here is derived from an EMBL/GenBank/DDBJ whole genome shotgun (WGS) entry which is preliminary data.</text>
</comment>
<feature type="region of interest" description="Disordered" evidence="1">
    <location>
        <begin position="87"/>
        <end position="110"/>
    </location>
</feature>
<protein>
    <submittedName>
        <fullName evidence="2">Uncharacterized protein</fullName>
    </submittedName>
</protein>
<evidence type="ECO:0000313" key="2">
    <source>
        <dbReference type="EMBL" id="KAJ8425801.1"/>
    </source>
</evidence>
<gene>
    <name evidence="2" type="ORF">Cgig2_023734</name>
</gene>
<dbReference type="EMBL" id="JAKOGI010001401">
    <property type="protein sequence ID" value="KAJ8425801.1"/>
    <property type="molecule type" value="Genomic_DNA"/>
</dbReference>
<accession>A0A9Q1GRY2</accession>
<keyword evidence="3" id="KW-1185">Reference proteome</keyword>
<organism evidence="2 3">
    <name type="scientific">Carnegiea gigantea</name>
    <dbReference type="NCBI Taxonomy" id="171969"/>
    <lineage>
        <taxon>Eukaryota</taxon>
        <taxon>Viridiplantae</taxon>
        <taxon>Streptophyta</taxon>
        <taxon>Embryophyta</taxon>
        <taxon>Tracheophyta</taxon>
        <taxon>Spermatophyta</taxon>
        <taxon>Magnoliopsida</taxon>
        <taxon>eudicotyledons</taxon>
        <taxon>Gunneridae</taxon>
        <taxon>Pentapetalae</taxon>
        <taxon>Caryophyllales</taxon>
        <taxon>Cactineae</taxon>
        <taxon>Cactaceae</taxon>
        <taxon>Cactoideae</taxon>
        <taxon>Echinocereeae</taxon>
        <taxon>Carnegiea</taxon>
    </lineage>
</organism>
<evidence type="ECO:0000256" key="1">
    <source>
        <dbReference type="SAM" id="MobiDB-lite"/>
    </source>
</evidence>
<sequence length="193" mass="20975">MDANATVAGEGGRGREIVMYVLWGGMLAESGDGKVTYEGGSRKCMEVKEGMGVEELMKMVGEMTGSDMNNGPVRRAQKRGAICEGRAQDCGESKQIGKSGRKRDDGVEVGGNTIKMLDDDEISVALEDAGDEEATKEDDAGDEQAAEKRCVDGNKMKGGHLEKLRKKMDKHKTETLKWKNGVGERIEQKLEDT</sequence>
<name>A0A9Q1GRY2_9CARY</name>
<evidence type="ECO:0000313" key="3">
    <source>
        <dbReference type="Proteomes" id="UP001153076"/>
    </source>
</evidence>
<proteinExistence type="predicted"/>
<reference evidence="2" key="1">
    <citation type="submission" date="2022-04" db="EMBL/GenBank/DDBJ databases">
        <title>Carnegiea gigantea Genome sequencing and assembly v2.</title>
        <authorList>
            <person name="Copetti D."/>
            <person name="Sanderson M.J."/>
            <person name="Burquez A."/>
            <person name="Wojciechowski M.F."/>
        </authorList>
    </citation>
    <scope>NUCLEOTIDE SEQUENCE</scope>
    <source>
        <strain evidence="2">SGP5-SGP5p</strain>
        <tissue evidence="2">Aerial part</tissue>
    </source>
</reference>
<feature type="compositionally biased region" description="Basic and acidic residues" evidence="1">
    <location>
        <begin position="145"/>
        <end position="156"/>
    </location>
</feature>